<keyword evidence="2" id="KW-1185">Reference proteome</keyword>
<dbReference type="AlphaFoldDB" id="A0A494Z023"/>
<evidence type="ECO:0000313" key="1">
    <source>
        <dbReference type="EMBL" id="RKQ15870.1"/>
    </source>
</evidence>
<proteinExistence type="predicted"/>
<gene>
    <name evidence="1" type="ORF">D8M05_08915</name>
</gene>
<dbReference type="Proteomes" id="UP000281813">
    <property type="component" value="Unassembled WGS sequence"/>
</dbReference>
<accession>A0A494Z023</accession>
<reference evidence="1 2" key="1">
    <citation type="journal article" date="2015" name="Antonie Van Leeuwenhoek">
        <title>Oceanobacillus bengalensis sp. nov., a bacterium isolated from seawater of the Bay of Bengal.</title>
        <authorList>
            <person name="Yongchang O."/>
            <person name="Xiang W."/>
            <person name="Wang G."/>
        </authorList>
    </citation>
    <scope>NUCLEOTIDE SEQUENCE [LARGE SCALE GENOMIC DNA]</scope>
    <source>
        <strain evidence="1 2">MCCC 1K00260</strain>
    </source>
</reference>
<sequence>MNSLERAAKRKLQAEKILNELQLIQKWNTVGDCYIVGSVAYDLIVTPDIDIETFCKEPNPQIIMSKLALLTLNKNVVELKYRDYTSTDFNGHYFKLIYQFEGIDWNIDMWLFSNNRSGALSRDLLEFMKDNLTEETRKAILDIKESLLKLNEKYSSIFIYQAVLEFGVRNIDDFLEWTKNHNTTVPFHWQPNTIYTNK</sequence>
<comment type="caution">
    <text evidence="1">The sequence shown here is derived from an EMBL/GenBank/DDBJ whole genome shotgun (WGS) entry which is preliminary data.</text>
</comment>
<evidence type="ECO:0008006" key="3">
    <source>
        <dbReference type="Google" id="ProtNLM"/>
    </source>
</evidence>
<dbReference type="RefSeq" id="WP_121130835.1">
    <property type="nucleotide sequence ID" value="NZ_JBHUFK010000062.1"/>
</dbReference>
<evidence type="ECO:0000313" key="2">
    <source>
        <dbReference type="Proteomes" id="UP000281813"/>
    </source>
</evidence>
<dbReference type="EMBL" id="RBZO01000011">
    <property type="protein sequence ID" value="RKQ15870.1"/>
    <property type="molecule type" value="Genomic_DNA"/>
</dbReference>
<name>A0A494Z023_9BACI</name>
<protein>
    <recommendedName>
        <fullName evidence="3">Polymerase nucleotidyl transferase domain-containing protein</fullName>
    </recommendedName>
</protein>
<organism evidence="1 2">
    <name type="scientific">Oceanobacillus bengalensis</name>
    <dbReference type="NCBI Taxonomy" id="1435466"/>
    <lineage>
        <taxon>Bacteria</taxon>
        <taxon>Bacillati</taxon>
        <taxon>Bacillota</taxon>
        <taxon>Bacilli</taxon>
        <taxon>Bacillales</taxon>
        <taxon>Bacillaceae</taxon>
        <taxon>Oceanobacillus</taxon>
    </lineage>
</organism>
<dbReference type="OrthoDB" id="307112at2"/>